<keyword evidence="17" id="KW-1185">Reference proteome</keyword>
<feature type="transmembrane region" description="Helical" evidence="15">
    <location>
        <begin position="84"/>
        <end position="106"/>
    </location>
</feature>
<feature type="transmembrane region" description="Helical" evidence="15">
    <location>
        <begin position="407"/>
        <end position="429"/>
    </location>
</feature>
<feature type="transmembrane region" description="Helical" evidence="15">
    <location>
        <begin position="240"/>
        <end position="260"/>
    </location>
</feature>
<keyword evidence="6" id="KW-0530">Neurotransmitter biosynthesis</keyword>
<dbReference type="CDD" id="cd11474">
    <property type="entry name" value="SLC5sbd_CHT"/>
    <property type="match status" value="1"/>
</dbReference>
<keyword evidence="4 15" id="KW-0812">Transmembrane</keyword>
<feature type="transmembrane region" description="Helical" evidence="15">
    <location>
        <begin position="382"/>
        <end position="401"/>
    </location>
</feature>
<evidence type="ECO:0000256" key="1">
    <source>
        <dbReference type="ARBA" id="ARBA00004141"/>
    </source>
</evidence>
<dbReference type="Gene3D" id="1.20.1730.10">
    <property type="entry name" value="Sodium/glucose cotransporter"/>
    <property type="match status" value="1"/>
</dbReference>
<evidence type="ECO:0000256" key="5">
    <source>
        <dbReference type="ARBA" id="ARBA00022847"/>
    </source>
</evidence>
<feature type="transmembrane region" description="Helical" evidence="15">
    <location>
        <begin position="6"/>
        <end position="27"/>
    </location>
</feature>
<evidence type="ECO:0008006" key="18">
    <source>
        <dbReference type="Google" id="ProtNLM"/>
    </source>
</evidence>
<evidence type="ECO:0000256" key="12">
    <source>
        <dbReference type="ARBA" id="ARBA00023201"/>
    </source>
</evidence>
<evidence type="ECO:0000256" key="3">
    <source>
        <dbReference type="ARBA" id="ARBA00022448"/>
    </source>
</evidence>
<protein>
    <recommendedName>
        <fullName evidence="18">Solute carrier family 5 member 7</fullName>
    </recommendedName>
</protein>
<evidence type="ECO:0000256" key="10">
    <source>
        <dbReference type="ARBA" id="ARBA00023136"/>
    </source>
</evidence>
<dbReference type="Proteomes" id="UP000261620">
    <property type="component" value="Unplaced"/>
</dbReference>
<comment type="similarity">
    <text evidence="2 13">Belongs to the sodium:solute symporter (SSF) (TC 2.A.21) family.</text>
</comment>
<keyword evidence="12" id="KW-0739">Sodium transport</keyword>
<dbReference type="GO" id="GO:0008292">
    <property type="term" value="P:acetylcholine biosynthetic process"/>
    <property type="evidence" value="ECO:0007669"/>
    <property type="project" value="TreeGrafter"/>
</dbReference>
<reference evidence="16" key="1">
    <citation type="submission" date="2025-08" db="UniProtKB">
        <authorList>
            <consortium name="Ensembl"/>
        </authorList>
    </citation>
    <scope>IDENTIFICATION</scope>
</reference>
<evidence type="ECO:0000256" key="2">
    <source>
        <dbReference type="ARBA" id="ARBA00006434"/>
    </source>
</evidence>
<accession>A0A3Q4AY47</accession>
<feature type="region of interest" description="Disordered" evidence="14">
    <location>
        <begin position="529"/>
        <end position="557"/>
    </location>
</feature>
<dbReference type="InterPro" id="IPR038377">
    <property type="entry name" value="Na/Glc_symporter_sf"/>
</dbReference>
<dbReference type="PROSITE" id="PS50283">
    <property type="entry name" value="NA_SOLUT_SYMP_3"/>
    <property type="match status" value="1"/>
</dbReference>
<evidence type="ECO:0000256" key="11">
    <source>
        <dbReference type="ARBA" id="ARBA00023180"/>
    </source>
</evidence>
<feature type="transmembrane region" description="Helical" evidence="15">
    <location>
        <begin position="51"/>
        <end position="72"/>
    </location>
</feature>
<dbReference type="PANTHER" id="PTHR45897">
    <property type="entry name" value="HIGH-AFFINITY CHOLINE TRANSPORTER 1"/>
    <property type="match status" value="1"/>
</dbReference>
<keyword evidence="3" id="KW-0813">Transport</keyword>
<keyword evidence="11" id="KW-0325">Glycoprotein</keyword>
<evidence type="ECO:0000256" key="14">
    <source>
        <dbReference type="SAM" id="MobiDB-lite"/>
    </source>
</evidence>
<evidence type="ECO:0000313" key="16">
    <source>
        <dbReference type="Ensembl" id="ENSMMOP00000009795.1"/>
    </source>
</evidence>
<dbReference type="GO" id="GO:0005307">
    <property type="term" value="F:choline:sodium symporter activity"/>
    <property type="evidence" value="ECO:0007669"/>
    <property type="project" value="TreeGrafter"/>
</dbReference>
<dbReference type="STRING" id="94237.ENSMMOP00000009795"/>
<evidence type="ECO:0000313" key="17">
    <source>
        <dbReference type="Proteomes" id="UP000261620"/>
    </source>
</evidence>
<feature type="transmembrane region" description="Helical" evidence="15">
    <location>
        <begin position="192"/>
        <end position="210"/>
    </location>
</feature>
<reference evidence="16" key="2">
    <citation type="submission" date="2025-09" db="UniProtKB">
        <authorList>
            <consortium name="Ensembl"/>
        </authorList>
    </citation>
    <scope>IDENTIFICATION</scope>
</reference>
<comment type="subcellular location">
    <subcellularLocation>
        <location evidence="1">Membrane</location>
        <topology evidence="1">Multi-pass membrane protein</topology>
    </subcellularLocation>
</comment>
<evidence type="ECO:0000256" key="6">
    <source>
        <dbReference type="ARBA" id="ARBA00022979"/>
    </source>
</evidence>
<evidence type="ECO:0000256" key="8">
    <source>
        <dbReference type="ARBA" id="ARBA00023053"/>
    </source>
</evidence>
<proteinExistence type="inferred from homology"/>
<evidence type="ECO:0000256" key="4">
    <source>
        <dbReference type="ARBA" id="ARBA00022692"/>
    </source>
</evidence>
<dbReference type="PANTHER" id="PTHR45897:SF5">
    <property type="entry name" value="HIGH AFFINITY CHOLINE TRANSPORTER 1"/>
    <property type="match status" value="1"/>
</dbReference>
<feature type="compositionally biased region" description="Polar residues" evidence="14">
    <location>
        <begin position="534"/>
        <end position="549"/>
    </location>
</feature>
<dbReference type="Pfam" id="PF00474">
    <property type="entry name" value="SSF"/>
    <property type="match status" value="1"/>
</dbReference>
<name>A0A3Q4AY47_MOLML</name>
<evidence type="ECO:0000256" key="7">
    <source>
        <dbReference type="ARBA" id="ARBA00022989"/>
    </source>
</evidence>
<evidence type="ECO:0000256" key="13">
    <source>
        <dbReference type="RuleBase" id="RU362091"/>
    </source>
</evidence>
<keyword evidence="9" id="KW-0406">Ion transport</keyword>
<dbReference type="InterPro" id="IPR001734">
    <property type="entry name" value="Na/solute_symporter"/>
</dbReference>
<feature type="transmembrane region" description="Helical" evidence="15">
    <location>
        <begin position="158"/>
        <end position="180"/>
    </location>
</feature>
<keyword evidence="7 15" id="KW-1133">Transmembrane helix</keyword>
<organism evidence="16 17">
    <name type="scientific">Mola mola</name>
    <name type="common">Ocean sunfish</name>
    <name type="synonym">Tetraodon mola</name>
    <dbReference type="NCBI Taxonomy" id="94237"/>
    <lineage>
        <taxon>Eukaryota</taxon>
        <taxon>Metazoa</taxon>
        <taxon>Chordata</taxon>
        <taxon>Craniata</taxon>
        <taxon>Vertebrata</taxon>
        <taxon>Euteleostomi</taxon>
        <taxon>Actinopterygii</taxon>
        <taxon>Neopterygii</taxon>
        <taxon>Teleostei</taxon>
        <taxon>Neoteleostei</taxon>
        <taxon>Acanthomorphata</taxon>
        <taxon>Eupercaria</taxon>
        <taxon>Tetraodontiformes</taxon>
        <taxon>Molidae</taxon>
        <taxon>Mola</taxon>
    </lineage>
</organism>
<feature type="transmembrane region" description="Helical" evidence="15">
    <location>
        <begin position="436"/>
        <end position="452"/>
    </location>
</feature>
<evidence type="ECO:0000256" key="9">
    <source>
        <dbReference type="ARBA" id="ARBA00023065"/>
    </source>
</evidence>
<evidence type="ECO:0000256" key="15">
    <source>
        <dbReference type="SAM" id="Phobius"/>
    </source>
</evidence>
<keyword evidence="8" id="KW-0915">Sodium</keyword>
<feature type="transmembrane region" description="Helical" evidence="15">
    <location>
        <begin position="127"/>
        <end position="146"/>
    </location>
</feature>
<keyword evidence="10 15" id="KW-0472">Membrane</keyword>
<feature type="transmembrane region" description="Helical" evidence="15">
    <location>
        <begin position="333"/>
        <end position="362"/>
    </location>
</feature>
<feature type="transmembrane region" description="Helical" evidence="15">
    <location>
        <begin position="272"/>
        <end position="294"/>
    </location>
</feature>
<sequence>MAVNVPGVIVMVIFYLLVLGTGIWASFKSRRRQKESAATGMEMALLGDRSISWVVGIFTMTATWVGGAFIVGTVEMVYTPSLGLTRTVIMLLAYSSSFIIGGLVFAKPMRDRKCVTMLDPFHKKYGKVLTAGLSLVSLCLDMFWLPATLTGLGGTMSVVLDLSFTVCIWISAAVAVTYTLLGGLYSVAYTDIIQLVLIFLGLWLCVPFVLTSPHTLDISQTLMNNTLHAPWIGKPELKNTWLLIDHFLLFALGSLSFQCFHQRTLASSSSATAKITCFVAAFVYLLFGIPPVLLGAAVASTDWNQTTYGSPSPYERGEAALVLPIALQHLTPAFISIVGIGCVAAAVMSSADSVMLSAASVFSNNIYRNILRPQASDRENQWVIRISVVFAGLIGTSLASLKNSIILFWFLANELAYVVVFPQLVCVLYCNISNGYGAVMGVLVGSVIRVLSGDRILGLSPVLHFPGCTLEDGVYVQYAPVKTISMLSAAAAILLFSYLVSVLFNKDLLPEGLDVFGVKGQQTPVVGAAEQNKKLNSNSQTEASQCQRPTSKEEEEDWGQVRTKSIFHYELEEKSRNLKKNYEILRIMLK</sequence>
<keyword evidence="5" id="KW-0769">Symport</keyword>
<dbReference type="GO" id="GO:0005886">
    <property type="term" value="C:plasma membrane"/>
    <property type="evidence" value="ECO:0007669"/>
    <property type="project" value="TreeGrafter"/>
</dbReference>
<dbReference type="Ensembl" id="ENSMMOT00000009954.1">
    <property type="protein sequence ID" value="ENSMMOP00000009795.1"/>
    <property type="gene ID" value="ENSMMOG00000007579.1"/>
</dbReference>
<dbReference type="InterPro" id="IPR052244">
    <property type="entry name" value="Choline_transporter"/>
</dbReference>
<dbReference type="AlphaFoldDB" id="A0A3Q4AY47"/>
<feature type="transmembrane region" description="Helical" evidence="15">
    <location>
        <begin position="484"/>
        <end position="504"/>
    </location>
</feature>